<accession>A0A168R150</accession>
<evidence type="ECO:0000313" key="2">
    <source>
        <dbReference type="Proteomes" id="UP000077355"/>
    </source>
</evidence>
<reference evidence="1 2" key="1">
    <citation type="submission" date="2016-03" db="EMBL/GenBank/DDBJ databases">
        <title>Draft genome sequence of Paenibacillus antarcticus CECT 5836.</title>
        <authorList>
            <person name="Shin S.-K."/>
            <person name="Yi H."/>
        </authorList>
    </citation>
    <scope>NUCLEOTIDE SEQUENCE [LARGE SCALE GENOMIC DNA]</scope>
    <source>
        <strain evidence="1 2">CECT 5836</strain>
    </source>
</reference>
<dbReference type="RefSeq" id="WP_068646086.1">
    <property type="nucleotide sequence ID" value="NZ_CP043611.1"/>
</dbReference>
<dbReference type="AlphaFoldDB" id="A0A168R150"/>
<proteinExistence type="predicted"/>
<organism evidence="1 2">
    <name type="scientific">Paenibacillus antarcticus</name>
    <dbReference type="NCBI Taxonomy" id="253703"/>
    <lineage>
        <taxon>Bacteria</taxon>
        <taxon>Bacillati</taxon>
        <taxon>Bacillota</taxon>
        <taxon>Bacilli</taxon>
        <taxon>Bacillales</taxon>
        <taxon>Paenibacillaceae</taxon>
        <taxon>Paenibacillus</taxon>
    </lineage>
</organism>
<keyword evidence="2" id="KW-1185">Reference proteome</keyword>
<gene>
    <name evidence="1" type="ORF">PBAT_02165</name>
</gene>
<protein>
    <recommendedName>
        <fullName evidence="3">BclA C-terminal domain-containing protein</fullName>
    </recommendedName>
</protein>
<evidence type="ECO:0000313" key="1">
    <source>
        <dbReference type="EMBL" id="OAB48458.1"/>
    </source>
</evidence>
<evidence type="ECO:0008006" key="3">
    <source>
        <dbReference type="Google" id="ProtNLM"/>
    </source>
</evidence>
<name>A0A168R150_9BACL</name>
<dbReference type="OrthoDB" id="2477105at2"/>
<dbReference type="Proteomes" id="UP000077355">
    <property type="component" value="Unassembled WGS sequence"/>
</dbReference>
<sequence>MSGETESLVKTKDGTIAPQYYDIATNKYNYAQGRDGAPFVTPVGSHQLKHGLVSVAAAGTAVQLPTLPCREVTIIAKDINTGDIFIGGTGVLSTSYGAKLKADSAITLTVNNANLIFINASVGGEGISYIAT</sequence>
<comment type="caution">
    <text evidence="1">The sequence shown here is derived from an EMBL/GenBank/DDBJ whole genome shotgun (WGS) entry which is preliminary data.</text>
</comment>
<dbReference type="EMBL" id="LVJI01000001">
    <property type="protein sequence ID" value="OAB48458.1"/>
    <property type="molecule type" value="Genomic_DNA"/>
</dbReference>